<evidence type="ECO:0000256" key="2">
    <source>
        <dbReference type="ARBA" id="ARBA00022676"/>
    </source>
</evidence>
<accession>I0YI68</accession>
<dbReference type="PANTHER" id="PTHR46012">
    <property type="entry name" value="IP22168P"/>
    <property type="match status" value="1"/>
</dbReference>
<comment type="caution">
    <text evidence="5">The sequence shown here is derived from an EMBL/GenBank/DDBJ whole genome shotgun (WGS) entry which is preliminary data.</text>
</comment>
<evidence type="ECO:0000313" key="5">
    <source>
        <dbReference type="EMBL" id="EIE18087.1"/>
    </source>
</evidence>
<dbReference type="InterPro" id="IPR051993">
    <property type="entry name" value="Glycosyltransferase_8"/>
</dbReference>
<dbReference type="GO" id="GO:0016266">
    <property type="term" value="P:protein O-linked glycosylation via N-acetyl-galactosamine"/>
    <property type="evidence" value="ECO:0007669"/>
    <property type="project" value="TreeGrafter"/>
</dbReference>
<comment type="subcellular location">
    <subcellularLocation>
        <location evidence="1">Membrane</location>
        <topology evidence="1">Single-pass type II membrane protein</topology>
    </subcellularLocation>
</comment>
<dbReference type="eggNOG" id="KOG3765">
    <property type="taxonomic scope" value="Eukaryota"/>
</dbReference>
<dbReference type="Proteomes" id="UP000007264">
    <property type="component" value="Unassembled WGS sequence"/>
</dbReference>
<dbReference type="InterPro" id="IPR029044">
    <property type="entry name" value="Nucleotide-diphossugar_trans"/>
</dbReference>
<evidence type="ECO:0000256" key="4">
    <source>
        <dbReference type="ARBA" id="ARBA00022968"/>
    </source>
</evidence>
<dbReference type="GO" id="GO:0035252">
    <property type="term" value="F:UDP-xylosyltransferase activity"/>
    <property type="evidence" value="ECO:0007669"/>
    <property type="project" value="TreeGrafter"/>
</dbReference>
<keyword evidence="4" id="KW-0735">Signal-anchor</keyword>
<dbReference type="KEGG" id="csl:COCSUDRAFT_55028"/>
<keyword evidence="3" id="KW-0808">Transferase</keyword>
<protein>
    <submittedName>
        <fullName evidence="5">Uncharacterized protein</fullName>
    </submittedName>
</protein>
<dbReference type="Gene3D" id="3.90.550.10">
    <property type="entry name" value="Spore Coat Polysaccharide Biosynthesis Protein SpsA, Chain A"/>
    <property type="match status" value="1"/>
</dbReference>
<proteinExistence type="predicted"/>
<sequence length="136" mass="15326">MALETSDKNGNGSWYKGGFSKSLPFYGEYGLNAGVLLLNLDELRESHFAQERDKIIRHFHPKKALPLGDQDVLNAFASKYPTRLHVMSCVFNFRSDSACYKGFPAILHGNRNLKNEFSSTYSSLYKLFALPVSSQP</sequence>
<evidence type="ECO:0000256" key="1">
    <source>
        <dbReference type="ARBA" id="ARBA00004606"/>
    </source>
</evidence>
<dbReference type="GO" id="GO:0016020">
    <property type="term" value="C:membrane"/>
    <property type="evidence" value="ECO:0007669"/>
    <property type="project" value="UniProtKB-SubCell"/>
</dbReference>
<dbReference type="RefSeq" id="XP_005642631.1">
    <property type="nucleotide sequence ID" value="XM_005642574.1"/>
</dbReference>
<evidence type="ECO:0000313" key="6">
    <source>
        <dbReference type="Proteomes" id="UP000007264"/>
    </source>
</evidence>
<dbReference type="OrthoDB" id="6238971at2759"/>
<name>I0YI68_COCSC</name>
<gene>
    <name evidence="5" type="ORF">COCSUDRAFT_55028</name>
</gene>
<dbReference type="SUPFAM" id="SSF53448">
    <property type="entry name" value="Nucleotide-diphospho-sugar transferases"/>
    <property type="match status" value="1"/>
</dbReference>
<organism evidence="5 6">
    <name type="scientific">Coccomyxa subellipsoidea (strain C-169)</name>
    <name type="common">Green microalga</name>
    <dbReference type="NCBI Taxonomy" id="574566"/>
    <lineage>
        <taxon>Eukaryota</taxon>
        <taxon>Viridiplantae</taxon>
        <taxon>Chlorophyta</taxon>
        <taxon>core chlorophytes</taxon>
        <taxon>Trebouxiophyceae</taxon>
        <taxon>Trebouxiophyceae incertae sedis</taxon>
        <taxon>Coccomyxaceae</taxon>
        <taxon>Coccomyxa</taxon>
        <taxon>Coccomyxa subellipsoidea</taxon>
    </lineage>
</organism>
<dbReference type="AlphaFoldDB" id="I0YI68"/>
<dbReference type="PANTHER" id="PTHR46012:SF2">
    <property type="entry name" value="IP22168P"/>
    <property type="match status" value="1"/>
</dbReference>
<evidence type="ECO:0000256" key="3">
    <source>
        <dbReference type="ARBA" id="ARBA00022679"/>
    </source>
</evidence>
<dbReference type="GeneID" id="17036043"/>
<dbReference type="EMBL" id="AGSI01000027">
    <property type="protein sequence ID" value="EIE18087.1"/>
    <property type="molecule type" value="Genomic_DNA"/>
</dbReference>
<reference evidence="5 6" key="1">
    <citation type="journal article" date="2012" name="Genome Biol.">
        <title>The genome of the polar eukaryotic microalga coccomyxa subellipsoidea reveals traits of cold adaptation.</title>
        <authorList>
            <person name="Blanc G."/>
            <person name="Agarkova I."/>
            <person name="Grimwood J."/>
            <person name="Kuo A."/>
            <person name="Brueggeman A."/>
            <person name="Dunigan D."/>
            <person name="Gurnon J."/>
            <person name="Ladunga I."/>
            <person name="Lindquist E."/>
            <person name="Lucas S."/>
            <person name="Pangilinan J."/>
            <person name="Proschold T."/>
            <person name="Salamov A."/>
            <person name="Schmutz J."/>
            <person name="Weeks D."/>
            <person name="Yamada T."/>
            <person name="Claverie J.M."/>
            <person name="Grigoriev I."/>
            <person name="Van Etten J."/>
            <person name="Lomsadze A."/>
            <person name="Borodovsky M."/>
        </authorList>
    </citation>
    <scope>NUCLEOTIDE SEQUENCE [LARGE SCALE GENOMIC DNA]</scope>
    <source>
        <strain evidence="5 6">C-169</strain>
    </source>
</reference>
<keyword evidence="2" id="KW-0328">Glycosyltransferase</keyword>
<keyword evidence="4" id="KW-0812">Transmembrane</keyword>
<keyword evidence="6" id="KW-1185">Reference proteome</keyword>